<evidence type="ECO:0000256" key="2">
    <source>
        <dbReference type="ARBA" id="ARBA00022857"/>
    </source>
</evidence>
<comment type="similarity">
    <text evidence="1 4">Belongs to the short-chain dehydrogenases/reductases (SDR) family.</text>
</comment>
<dbReference type="CDD" id="cd05233">
    <property type="entry name" value="SDR_c"/>
    <property type="match status" value="1"/>
</dbReference>
<evidence type="ECO:0000256" key="4">
    <source>
        <dbReference type="RuleBase" id="RU000363"/>
    </source>
</evidence>
<dbReference type="InterPro" id="IPR020904">
    <property type="entry name" value="Sc_DH/Rdtase_CS"/>
</dbReference>
<protein>
    <submittedName>
        <fullName evidence="5">3-oxoacyl-[acyl-carrier-] reductase</fullName>
    </submittedName>
</protein>
<evidence type="ECO:0000256" key="1">
    <source>
        <dbReference type="ARBA" id="ARBA00006484"/>
    </source>
</evidence>
<dbReference type="InterPro" id="IPR002347">
    <property type="entry name" value="SDR_fam"/>
</dbReference>
<dbReference type="PANTHER" id="PTHR24321">
    <property type="entry name" value="DEHYDROGENASES, SHORT CHAIN"/>
    <property type="match status" value="1"/>
</dbReference>
<evidence type="ECO:0000256" key="3">
    <source>
        <dbReference type="ARBA" id="ARBA00023002"/>
    </source>
</evidence>
<dbReference type="PROSITE" id="PS00061">
    <property type="entry name" value="ADH_SHORT"/>
    <property type="match status" value="1"/>
</dbReference>
<name>A0A3M7M1Q7_9PLEO</name>
<dbReference type="Gene3D" id="3.40.50.720">
    <property type="entry name" value="NAD(P)-binding Rossmann-like Domain"/>
    <property type="match status" value="1"/>
</dbReference>
<evidence type="ECO:0000313" key="6">
    <source>
        <dbReference type="Proteomes" id="UP000265663"/>
    </source>
</evidence>
<gene>
    <name evidence="5" type="ORF">GMOD_00009947</name>
</gene>
<dbReference type="EMBL" id="KE747815">
    <property type="protein sequence ID" value="RMZ68334.1"/>
    <property type="molecule type" value="Genomic_DNA"/>
</dbReference>
<keyword evidence="3" id="KW-0560">Oxidoreductase</keyword>
<keyword evidence="6" id="KW-1185">Reference proteome</keyword>
<keyword evidence="2" id="KW-0521">NADP</keyword>
<dbReference type="OrthoDB" id="1669814at2759"/>
<accession>A0A3M7M1Q7</accession>
<organism evidence="5 6">
    <name type="scientific">Pyrenophora seminiperda CCB06</name>
    <dbReference type="NCBI Taxonomy" id="1302712"/>
    <lineage>
        <taxon>Eukaryota</taxon>
        <taxon>Fungi</taxon>
        <taxon>Dikarya</taxon>
        <taxon>Ascomycota</taxon>
        <taxon>Pezizomycotina</taxon>
        <taxon>Dothideomycetes</taxon>
        <taxon>Pleosporomycetidae</taxon>
        <taxon>Pleosporales</taxon>
        <taxon>Pleosporineae</taxon>
        <taxon>Pleosporaceae</taxon>
        <taxon>Pyrenophora</taxon>
    </lineage>
</organism>
<reference evidence="5 6" key="1">
    <citation type="journal article" date="2014" name="PLoS ONE">
        <title>De novo Genome Assembly of the Fungal Plant Pathogen Pyrenophora semeniperda.</title>
        <authorList>
            <person name="Soliai M.M."/>
            <person name="Meyer S.E."/>
            <person name="Udall J.A."/>
            <person name="Elzinga D.E."/>
            <person name="Hermansen R.A."/>
            <person name="Bodily P.M."/>
            <person name="Hart A.A."/>
            <person name="Coleman C.E."/>
        </authorList>
    </citation>
    <scope>NUCLEOTIDE SEQUENCE [LARGE SCALE GENOMIC DNA]</scope>
    <source>
        <strain evidence="5 6">CCB06</strain>
        <tissue evidence="5">Mycelium</tissue>
    </source>
</reference>
<dbReference type="PRINTS" id="PR00081">
    <property type="entry name" value="GDHRDH"/>
</dbReference>
<dbReference type="PANTHER" id="PTHR24321:SF8">
    <property type="entry name" value="ESTRADIOL 17-BETA-DEHYDROGENASE 8-RELATED"/>
    <property type="match status" value="1"/>
</dbReference>
<dbReference type="AlphaFoldDB" id="A0A3M7M1Q7"/>
<dbReference type="Pfam" id="PF00106">
    <property type="entry name" value="adh_short"/>
    <property type="match status" value="1"/>
</dbReference>
<dbReference type="PRINTS" id="PR00080">
    <property type="entry name" value="SDRFAMILY"/>
</dbReference>
<dbReference type="InterPro" id="IPR036291">
    <property type="entry name" value="NAD(P)-bd_dom_sf"/>
</dbReference>
<proteinExistence type="inferred from homology"/>
<dbReference type="SUPFAM" id="SSF51735">
    <property type="entry name" value="NAD(P)-binding Rossmann-fold domains"/>
    <property type="match status" value="1"/>
</dbReference>
<dbReference type="Proteomes" id="UP000265663">
    <property type="component" value="Unassembled WGS sequence"/>
</dbReference>
<sequence>MASLAGKAFVLTGGASGIGLATARVLASKGASLYIGDSNLEALKASLPSISQLAVNGELIKTAKLDVRDRADVRAFLQKAKAEFGELHGAANIAGITGKGMGVSKIWELDTEEYEQVMAVNAKGIFNCLAEELHPDMLKPGSSIVNMASINGLRANSGGSPYVASKHAVVGLTKSAAIEAGPREIRVNAVEP</sequence>
<dbReference type="GO" id="GO:0016491">
    <property type="term" value="F:oxidoreductase activity"/>
    <property type="evidence" value="ECO:0007669"/>
    <property type="project" value="UniProtKB-KW"/>
</dbReference>
<evidence type="ECO:0000313" key="5">
    <source>
        <dbReference type="EMBL" id="RMZ68334.1"/>
    </source>
</evidence>